<evidence type="ECO:0000256" key="5">
    <source>
        <dbReference type="ARBA" id="ARBA00023163"/>
    </source>
</evidence>
<dbReference type="Proteomes" id="UP000318380">
    <property type="component" value="Unassembled WGS sequence"/>
</dbReference>
<dbReference type="OrthoDB" id="3692620at2"/>
<dbReference type="PANTHER" id="PTHR43133">
    <property type="entry name" value="RNA POLYMERASE ECF-TYPE SIGMA FACTO"/>
    <property type="match status" value="1"/>
</dbReference>
<dbReference type="GO" id="GO:0006352">
    <property type="term" value="P:DNA-templated transcription initiation"/>
    <property type="evidence" value="ECO:0007669"/>
    <property type="project" value="InterPro"/>
</dbReference>
<comment type="caution">
    <text evidence="8">The sequence shown here is derived from an EMBL/GenBank/DDBJ whole genome shotgun (WGS) entry which is preliminary data.</text>
</comment>
<keyword evidence="3" id="KW-0731">Sigma factor</keyword>
<keyword evidence="4" id="KW-0238">DNA-binding</keyword>
<dbReference type="Pfam" id="PF04542">
    <property type="entry name" value="Sigma70_r2"/>
    <property type="match status" value="1"/>
</dbReference>
<dbReference type="InterPro" id="IPR007627">
    <property type="entry name" value="RNA_pol_sigma70_r2"/>
</dbReference>
<dbReference type="Pfam" id="PF08281">
    <property type="entry name" value="Sigma70_r4_2"/>
    <property type="match status" value="1"/>
</dbReference>
<evidence type="ECO:0000256" key="3">
    <source>
        <dbReference type="ARBA" id="ARBA00023082"/>
    </source>
</evidence>
<dbReference type="RefSeq" id="WP_145808201.1">
    <property type="nucleotide sequence ID" value="NZ_VIVK01000001.1"/>
</dbReference>
<dbReference type="InterPro" id="IPR013324">
    <property type="entry name" value="RNA_pol_sigma_r3/r4-like"/>
</dbReference>
<evidence type="ECO:0000256" key="2">
    <source>
        <dbReference type="ARBA" id="ARBA00023015"/>
    </source>
</evidence>
<dbReference type="PANTHER" id="PTHR43133:SF50">
    <property type="entry name" value="ECF RNA POLYMERASE SIGMA FACTOR SIGM"/>
    <property type="match status" value="1"/>
</dbReference>
<dbReference type="AlphaFoldDB" id="A0A561BUD3"/>
<evidence type="ECO:0000313" key="8">
    <source>
        <dbReference type="EMBL" id="TWD82540.1"/>
    </source>
</evidence>
<dbReference type="InterPro" id="IPR039425">
    <property type="entry name" value="RNA_pol_sigma-70-like"/>
</dbReference>
<keyword evidence="2" id="KW-0805">Transcription regulation</keyword>
<evidence type="ECO:0000256" key="4">
    <source>
        <dbReference type="ARBA" id="ARBA00023125"/>
    </source>
</evidence>
<evidence type="ECO:0000256" key="1">
    <source>
        <dbReference type="ARBA" id="ARBA00010641"/>
    </source>
</evidence>
<comment type="similarity">
    <text evidence="1">Belongs to the sigma-70 factor family. ECF subfamily.</text>
</comment>
<dbReference type="NCBIfam" id="TIGR02983">
    <property type="entry name" value="SigE-fam_strep"/>
    <property type="match status" value="1"/>
</dbReference>
<dbReference type="GO" id="GO:0016987">
    <property type="term" value="F:sigma factor activity"/>
    <property type="evidence" value="ECO:0007669"/>
    <property type="project" value="UniProtKB-KW"/>
</dbReference>
<dbReference type="CDD" id="cd06171">
    <property type="entry name" value="Sigma70_r4"/>
    <property type="match status" value="1"/>
</dbReference>
<proteinExistence type="inferred from homology"/>
<feature type="domain" description="RNA polymerase sigma factor 70 region 4 type 2" evidence="7">
    <location>
        <begin position="112"/>
        <end position="163"/>
    </location>
</feature>
<dbReference type="InterPro" id="IPR014284">
    <property type="entry name" value="RNA_pol_sigma-70_dom"/>
</dbReference>
<dbReference type="GO" id="GO:0003677">
    <property type="term" value="F:DNA binding"/>
    <property type="evidence" value="ECO:0007669"/>
    <property type="project" value="UniProtKB-KW"/>
</dbReference>
<dbReference type="SUPFAM" id="SSF88946">
    <property type="entry name" value="Sigma2 domain of RNA polymerase sigma factors"/>
    <property type="match status" value="1"/>
</dbReference>
<dbReference type="EMBL" id="VIVK01000001">
    <property type="protein sequence ID" value="TWD82540.1"/>
    <property type="molecule type" value="Genomic_DNA"/>
</dbReference>
<keyword evidence="5" id="KW-0804">Transcription</keyword>
<protein>
    <submittedName>
        <fullName evidence="8">RNA polymerase sigma-70 factor (Sigma-E family)</fullName>
    </submittedName>
</protein>
<name>A0A561BUD3_9ACTN</name>
<reference evidence="8 9" key="1">
    <citation type="submission" date="2019-06" db="EMBL/GenBank/DDBJ databases">
        <title>Sequencing the genomes of 1000 actinobacteria strains.</title>
        <authorList>
            <person name="Klenk H.-P."/>
        </authorList>
    </citation>
    <scope>NUCLEOTIDE SEQUENCE [LARGE SCALE GENOMIC DNA]</scope>
    <source>
        <strain evidence="8 9">DSM 24683</strain>
    </source>
</reference>
<dbReference type="InterPro" id="IPR013325">
    <property type="entry name" value="RNA_pol_sigma_r2"/>
</dbReference>
<dbReference type="InterPro" id="IPR013249">
    <property type="entry name" value="RNA_pol_sigma70_r4_t2"/>
</dbReference>
<dbReference type="SUPFAM" id="SSF88659">
    <property type="entry name" value="Sigma3 and sigma4 domains of RNA polymerase sigma factors"/>
    <property type="match status" value="1"/>
</dbReference>
<dbReference type="InterPro" id="IPR036388">
    <property type="entry name" value="WH-like_DNA-bd_sf"/>
</dbReference>
<feature type="domain" description="RNA polymerase sigma-70 region 2" evidence="6">
    <location>
        <begin position="19"/>
        <end position="81"/>
    </location>
</feature>
<dbReference type="Gene3D" id="1.10.1740.10">
    <property type="match status" value="1"/>
</dbReference>
<evidence type="ECO:0000313" key="9">
    <source>
        <dbReference type="Proteomes" id="UP000318380"/>
    </source>
</evidence>
<accession>A0A561BUD3</accession>
<sequence length="178" mass="19400">MTDGAARDEDFTAFVAAKSGRLVRFAYVLCGDQRLAEDLVQTALEKAYLRWHRIELGDPFGYVRQAVVNHHLSWLRRRSWRERPVGGPAELDLDSPAPPVEDVGLGVQRRTDVEAALGALTKRERAVVVLRYVEDLSEAETAAVLGIAVGTVKSTAARALGKLRLAPELAHSMAGGEA</sequence>
<dbReference type="NCBIfam" id="TIGR02937">
    <property type="entry name" value="sigma70-ECF"/>
    <property type="match status" value="1"/>
</dbReference>
<dbReference type="Gene3D" id="1.10.10.10">
    <property type="entry name" value="Winged helix-like DNA-binding domain superfamily/Winged helix DNA-binding domain"/>
    <property type="match status" value="1"/>
</dbReference>
<gene>
    <name evidence="8" type="ORF">FB561_3673</name>
</gene>
<evidence type="ECO:0000259" key="6">
    <source>
        <dbReference type="Pfam" id="PF04542"/>
    </source>
</evidence>
<keyword evidence="9" id="KW-1185">Reference proteome</keyword>
<dbReference type="InterPro" id="IPR014325">
    <property type="entry name" value="RNA_pol_sigma-E_actinobac"/>
</dbReference>
<organism evidence="8 9">
    <name type="scientific">Kribbella amoyensis</name>
    <dbReference type="NCBI Taxonomy" id="996641"/>
    <lineage>
        <taxon>Bacteria</taxon>
        <taxon>Bacillati</taxon>
        <taxon>Actinomycetota</taxon>
        <taxon>Actinomycetes</taxon>
        <taxon>Propionibacteriales</taxon>
        <taxon>Kribbellaceae</taxon>
        <taxon>Kribbella</taxon>
    </lineage>
</organism>
<evidence type="ECO:0000259" key="7">
    <source>
        <dbReference type="Pfam" id="PF08281"/>
    </source>
</evidence>